<dbReference type="GO" id="GO:0042995">
    <property type="term" value="C:cell projection"/>
    <property type="evidence" value="ECO:0007669"/>
    <property type="project" value="UniProtKB-SubCell"/>
</dbReference>
<dbReference type="GO" id="GO:0005634">
    <property type="term" value="C:nucleus"/>
    <property type="evidence" value="ECO:0007669"/>
    <property type="project" value="UniProtKB-SubCell"/>
</dbReference>
<dbReference type="InterPro" id="IPR047236">
    <property type="entry name" value="PH_DP13A/B"/>
</dbReference>
<dbReference type="Gene3D" id="2.30.29.30">
    <property type="entry name" value="Pleckstrin-homology domain (PH domain)/Phosphotyrosine-binding domain (PTB)"/>
    <property type="match status" value="2"/>
</dbReference>
<dbReference type="InterPro" id="IPR027267">
    <property type="entry name" value="AH/BAR_dom_sf"/>
</dbReference>
<dbReference type="InterPro" id="IPR006020">
    <property type="entry name" value="PTB/PI_dom"/>
</dbReference>
<dbReference type="CDD" id="cd13247">
    <property type="entry name" value="BAR-PH_APPL"/>
    <property type="match status" value="1"/>
</dbReference>
<dbReference type="GO" id="GO:0010008">
    <property type="term" value="C:endosome membrane"/>
    <property type="evidence" value="ECO:0007669"/>
    <property type="project" value="UniProtKB-SubCell"/>
</dbReference>
<protein>
    <submittedName>
        <fullName evidence="13">Adaptor protein, phosphotyrosine interaction, PH domain and leucine zipper containing 1</fullName>
    </submittedName>
</protein>
<organism evidence="13 14">
    <name type="scientific">Cyprinus carpio carpio</name>
    <dbReference type="NCBI Taxonomy" id="630221"/>
    <lineage>
        <taxon>Eukaryota</taxon>
        <taxon>Metazoa</taxon>
        <taxon>Chordata</taxon>
        <taxon>Craniata</taxon>
        <taxon>Vertebrata</taxon>
        <taxon>Euteleostomi</taxon>
        <taxon>Actinopterygii</taxon>
        <taxon>Neopterygii</taxon>
        <taxon>Teleostei</taxon>
        <taxon>Ostariophysi</taxon>
        <taxon>Cypriniformes</taxon>
        <taxon>Cyprinidae</taxon>
        <taxon>Cyprininae</taxon>
        <taxon>Cyprinus</taxon>
    </lineage>
</organism>
<keyword evidence="8" id="KW-0539">Nucleus</keyword>
<accession>A0A8C0YMN1</accession>
<keyword evidence="5" id="KW-0963">Cytoplasm</keyword>
<keyword evidence="6" id="KW-0967">Endosome</keyword>
<dbReference type="Ensembl" id="ENSCCRT00000012546.2">
    <property type="protein sequence ID" value="ENSCCRP00000011475.2"/>
    <property type="gene ID" value="ENSCCRG00000006650.2"/>
</dbReference>
<dbReference type="AlphaFoldDB" id="A0A8C0YMN1"/>
<feature type="domain" description="PID" evidence="12">
    <location>
        <begin position="400"/>
        <end position="525"/>
    </location>
</feature>
<dbReference type="InterPro" id="IPR011993">
    <property type="entry name" value="PH-like_dom_sf"/>
</dbReference>
<keyword evidence="10" id="KW-0131">Cell cycle</keyword>
<evidence type="ECO:0000256" key="2">
    <source>
        <dbReference type="ARBA" id="ARBA00004316"/>
    </source>
</evidence>
<evidence type="ECO:0000256" key="7">
    <source>
        <dbReference type="ARBA" id="ARBA00023136"/>
    </source>
</evidence>
<evidence type="ECO:0000256" key="1">
    <source>
        <dbReference type="ARBA" id="ARBA00004123"/>
    </source>
</evidence>
<keyword evidence="9" id="KW-0966">Cell projection</keyword>
<evidence type="ECO:0000256" key="9">
    <source>
        <dbReference type="ARBA" id="ARBA00023273"/>
    </source>
</evidence>
<dbReference type="CDD" id="cd13158">
    <property type="entry name" value="PTB_APPL"/>
    <property type="match status" value="1"/>
</dbReference>
<reference evidence="13" key="2">
    <citation type="submission" date="2025-09" db="UniProtKB">
        <authorList>
            <consortium name="Ensembl"/>
        </authorList>
    </citation>
    <scope>IDENTIFICATION</scope>
</reference>
<dbReference type="SUPFAM" id="SSF50729">
    <property type="entry name" value="PH domain-like"/>
    <property type="match status" value="2"/>
</dbReference>
<dbReference type="GO" id="GO:0023052">
    <property type="term" value="P:signaling"/>
    <property type="evidence" value="ECO:0007669"/>
    <property type="project" value="TreeGrafter"/>
</dbReference>
<proteinExistence type="predicted"/>
<dbReference type="Pfam" id="PF00640">
    <property type="entry name" value="PID"/>
    <property type="match status" value="1"/>
</dbReference>
<reference evidence="13" key="1">
    <citation type="submission" date="2025-08" db="UniProtKB">
        <authorList>
            <consortium name="Ensembl"/>
        </authorList>
    </citation>
    <scope>IDENTIFICATION</scope>
</reference>
<dbReference type="InterPro" id="IPR004148">
    <property type="entry name" value="BAR_dom"/>
</dbReference>
<dbReference type="SMART" id="SM00462">
    <property type="entry name" value="PTB"/>
    <property type="match status" value="1"/>
</dbReference>
<dbReference type="PANTHER" id="PTHR46415:SF3">
    <property type="entry name" value="DCC-INTERACTING PROTEIN 13-ALPHA"/>
    <property type="match status" value="1"/>
</dbReference>
<dbReference type="InterPro" id="IPR047181">
    <property type="entry name" value="DP13A/B"/>
</dbReference>
<dbReference type="PANTHER" id="PTHR46415">
    <property type="entry name" value="ADAPTOR PROTEIN, PHOSPHOTYROSINE INTERACTION, PH DOMAIN AND LEUCINE ZIPPER-CONTAINING 2"/>
    <property type="match status" value="1"/>
</dbReference>
<evidence type="ECO:0000256" key="6">
    <source>
        <dbReference type="ARBA" id="ARBA00022753"/>
    </source>
</evidence>
<dbReference type="Gene3D" id="1.20.1270.60">
    <property type="entry name" value="Arfaptin homology (AH) domain/BAR domain"/>
    <property type="match status" value="1"/>
</dbReference>
<evidence type="ECO:0000256" key="4">
    <source>
        <dbReference type="ARBA" id="ARBA00004541"/>
    </source>
</evidence>
<evidence type="ECO:0000259" key="12">
    <source>
        <dbReference type="PROSITE" id="PS01179"/>
    </source>
</evidence>
<evidence type="ECO:0000256" key="10">
    <source>
        <dbReference type="ARBA" id="ARBA00023306"/>
    </source>
</evidence>
<keyword evidence="7" id="KW-0472">Membrane</keyword>
<evidence type="ECO:0000256" key="3">
    <source>
        <dbReference type="ARBA" id="ARBA00004481"/>
    </source>
</evidence>
<keyword evidence="14" id="KW-1185">Reference proteome</keyword>
<evidence type="ECO:0000313" key="14">
    <source>
        <dbReference type="Proteomes" id="UP001108240"/>
    </source>
</evidence>
<dbReference type="InterPro" id="IPR047237">
    <property type="entry name" value="PTB_APPL"/>
</dbReference>
<dbReference type="PROSITE" id="PS01179">
    <property type="entry name" value="PID"/>
    <property type="match status" value="1"/>
</dbReference>
<evidence type="ECO:0000256" key="8">
    <source>
        <dbReference type="ARBA" id="ARBA00023242"/>
    </source>
</evidence>
<dbReference type="GeneTree" id="ENSGT00940000156624"/>
<evidence type="ECO:0000256" key="5">
    <source>
        <dbReference type="ARBA" id="ARBA00022490"/>
    </source>
</evidence>
<dbReference type="Proteomes" id="UP001108240">
    <property type="component" value="Unplaced"/>
</dbReference>
<dbReference type="Pfam" id="PF16746">
    <property type="entry name" value="BAR_3"/>
    <property type="match status" value="1"/>
</dbReference>
<sequence length="538" mass="61314">MPGIDKLPIEETLEDSPQTRSLLGVFEEDTAATSSYFSQLFRAMQRIYDAQNELSAATHLTSRLLKDYEKQRFPLGGDDEVMSSTLQQFAKVIDELSSCHAVLSTQLADAMMFPITQFQERDLRGRRQQYHDTAINRYSRLSKRKENEKVKNEVMEDVYTSRKKQHETIMHYFASLNMLQYKKKMALLEPLLGYMQAQISFFKLGSENLTQQWEEFLTNIGTSVQNVRREMDSDAEATEQAIQDMKAASDPLYMPDPDPNQIPVNRNLTRKAGYLNTRYKTGLVSSAWDRQYFFTQGGNLMSQSRGDVAGGLVMDIDNCSVMAVDCDDRRFCFQITWIATINNISKRIYLSENPEEIAARVNQSALEAVTPSPSFQQRHESFRPNRVSHVVSDSILHQLFIVRFLGSMEVKATESADVIYETMRQILAARAIHNIFRMTESHLLVTCECLKLVDPQTQVTRLRFPLSSVVLCASHRENKRLFGFVLTTAGGREDGRPVTVCYVFESNNDGEKICDSVGLAKQIALHSEMVRLISNDSI</sequence>
<evidence type="ECO:0000313" key="13">
    <source>
        <dbReference type="Ensembl" id="ENSCCRP00000011475.2"/>
    </source>
</evidence>
<dbReference type="SUPFAM" id="SSF103657">
    <property type="entry name" value="BAR/IMD domain-like"/>
    <property type="match status" value="1"/>
</dbReference>
<comment type="subcellular location">
    <subcellularLocation>
        <location evidence="2">Cell projection</location>
    </subcellularLocation>
    <subcellularLocation>
        <location evidence="4">Cytoplasmic vesicle</location>
    </subcellularLocation>
    <subcellularLocation>
        <location evidence="3">Endosome membrane</location>
        <topology evidence="3">Peripheral membrane protein</topology>
    </subcellularLocation>
    <subcellularLocation>
        <location evidence="1">Nucleus</location>
    </subcellularLocation>
</comment>
<dbReference type="FunFam" id="1.20.1270.60:FF:000034">
    <property type="entry name" value="DCC-interacting protein 13-alpha isoform X2"/>
    <property type="match status" value="1"/>
</dbReference>
<keyword evidence="11" id="KW-0968">Cytoplasmic vesicle</keyword>
<dbReference type="FunFam" id="2.30.29.30:FF:000178">
    <property type="entry name" value="DCC-interacting protein 13-alpha isoform X2"/>
    <property type="match status" value="1"/>
</dbReference>
<evidence type="ECO:0000256" key="11">
    <source>
        <dbReference type="ARBA" id="ARBA00023329"/>
    </source>
</evidence>
<name>A0A8C0YMN1_CYPCA</name>